<name>A0ABU6Q823_9FABA</name>
<reference evidence="2 3" key="1">
    <citation type="journal article" date="2023" name="Plants (Basel)">
        <title>Bridging the Gap: Combining Genomics and Transcriptomics Approaches to Understand Stylosanthes scabra, an Orphan Legume from the Brazilian Caatinga.</title>
        <authorList>
            <person name="Ferreira-Neto J.R.C."/>
            <person name="da Silva M.D."/>
            <person name="Binneck E."/>
            <person name="de Melo N.F."/>
            <person name="da Silva R.H."/>
            <person name="de Melo A.L.T.M."/>
            <person name="Pandolfi V."/>
            <person name="Bustamante F.O."/>
            <person name="Brasileiro-Vidal A.C."/>
            <person name="Benko-Iseppon A.M."/>
        </authorList>
    </citation>
    <scope>NUCLEOTIDE SEQUENCE [LARGE SCALE GENOMIC DNA]</scope>
    <source>
        <tissue evidence="2">Leaves</tissue>
    </source>
</reference>
<accession>A0ABU6Q823</accession>
<evidence type="ECO:0000256" key="1">
    <source>
        <dbReference type="SAM" id="MobiDB-lite"/>
    </source>
</evidence>
<proteinExistence type="predicted"/>
<evidence type="ECO:0000313" key="2">
    <source>
        <dbReference type="EMBL" id="MED6107682.1"/>
    </source>
</evidence>
<keyword evidence="3" id="KW-1185">Reference proteome</keyword>
<organism evidence="2 3">
    <name type="scientific">Stylosanthes scabra</name>
    <dbReference type="NCBI Taxonomy" id="79078"/>
    <lineage>
        <taxon>Eukaryota</taxon>
        <taxon>Viridiplantae</taxon>
        <taxon>Streptophyta</taxon>
        <taxon>Embryophyta</taxon>
        <taxon>Tracheophyta</taxon>
        <taxon>Spermatophyta</taxon>
        <taxon>Magnoliopsida</taxon>
        <taxon>eudicotyledons</taxon>
        <taxon>Gunneridae</taxon>
        <taxon>Pentapetalae</taxon>
        <taxon>rosids</taxon>
        <taxon>fabids</taxon>
        <taxon>Fabales</taxon>
        <taxon>Fabaceae</taxon>
        <taxon>Papilionoideae</taxon>
        <taxon>50 kb inversion clade</taxon>
        <taxon>dalbergioids sensu lato</taxon>
        <taxon>Dalbergieae</taxon>
        <taxon>Pterocarpus clade</taxon>
        <taxon>Stylosanthes</taxon>
    </lineage>
</organism>
<sequence>MFELGALPVVTRFKSVVMHIAAIAVAGILPTRRWNSAVSDWHLLLPDAFWTVRSVGRSTAADQRPGKRNTRPAPPPGPDSTRVLTHPYSRRNLAVDFVQDQRTRLLSLLTDPHWFQTRTRPDFSCIDPCVDQAADVFCFVLSGADTWQWLC</sequence>
<gene>
    <name evidence="2" type="ORF">PIB30_016301</name>
</gene>
<protein>
    <submittedName>
        <fullName evidence="2">Uncharacterized protein</fullName>
    </submittedName>
</protein>
<dbReference type="Proteomes" id="UP001341840">
    <property type="component" value="Unassembled WGS sequence"/>
</dbReference>
<evidence type="ECO:0000313" key="3">
    <source>
        <dbReference type="Proteomes" id="UP001341840"/>
    </source>
</evidence>
<comment type="caution">
    <text evidence="2">The sequence shown here is derived from an EMBL/GenBank/DDBJ whole genome shotgun (WGS) entry which is preliminary data.</text>
</comment>
<feature type="region of interest" description="Disordered" evidence="1">
    <location>
        <begin position="59"/>
        <end position="84"/>
    </location>
</feature>
<dbReference type="EMBL" id="JASCZI010000046">
    <property type="protein sequence ID" value="MED6107682.1"/>
    <property type="molecule type" value="Genomic_DNA"/>
</dbReference>